<dbReference type="RefSeq" id="XP_013409688.1">
    <property type="nucleotide sequence ID" value="XM_013554234.1"/>
</dbReference>
<comment type="subcellular location">
    <subcellularLocation>
        <location evidence="1">Membrane</location>
        <topology evidence="1">Single-pass type II membrane protein</topology>
    </subcellularLocation>
</comment>
<dbReference type="Proteomes" id="UP000085678">
    <property type="component" value="Unplaced"/>
</dbReference>
<keyword evidence="6 11" id="KW-0812">Transmembrane</keyword>
<dbReference type="AlphaFoldDB" id="A0A1S3JH52"/>
<organism evidence="14 15">
    <name type="scientific">Lingula anatina</name>
    <name type="common">Brachiopod</name>
    <name type="synonym">Lingula unguis</name>
    <dbReference type="NCBI Taxonomy" id="7574"/>
    <lineage>
        <taxon>Eukaryota</taxon>
        <taxon>Metazoa</taxon>
        <taxon>Spiralia</taxon>
        <taxon>Lophotrochozoa</taxon>
        <taxon>Brachiopoda</taxon>
        <taxon>Linguliformea</taxon>
        <taxon>Lingulata</taxon>
        <taxon>Lingulida</taxon>
        <taxon>Linguloidea</taxon>
        <taxon>Lingulidae</taxon>
        <taxon>Lingula</taxon>
    </lineage>
</organism>
<dbReference type="KEGG" id="lak:106173193"/>
<sequence>MCSAGVSADVPATQVKMTTKCSWTCLMDRSHLKWLLLVVVTLLLIQYIGNLLVYKNFYNVTQYFNGVYWLGQAVSGSLYGVHQKKMAHILKVNGTLTTLGTNTTNSNTTVSMDLQTTMLVQPNVTVTVDTSTSSGKDGNLCPSTPPGLKGRIVPDTTAATWETLQAKYSTVEPGGRWRPKDCTSRHHVYIVIPYRDRDEHLRILLNNLHPFLQKQQLDYGIYVVEQAEGSHFNRGMLMNIGFIEGLRVSNYSCVIFHDVDLLPENDNNFYSCPQQPRHMSVAIDKFNYRLPYASLFGGITALRVEQMKNVNGYPNVYFGWGGEDDDFSDRVRSKGYQITRYPAEVSRYKMIKHNKDKSNPPNPVRFSLVRTAKSRFKVDGLQNIQYELVKKEERPLYTWLNVKIDEKKVLQTSYMNQFKTNPWLRNILKS</sequence>
<dbReference type="InParanoid" id="A0A1S3JH52"/>
<gene>
    <name evidence="15" type="primary">LOC106173193</name>
</gene>
<dbReference type="SUPFAM" id="SSF53448">
    <property type="entry name" value="Nucleotide-diphospho-sugar transferases"/>
    <property type="match status" value="1"/>
</dbReference>
<keyword evidence="7 11" id="KW-0735">Signal-anchor</keyword>
<evidence type="ECO:0000256" key="1">
    <source>
        <dbReference type="ARBA" id="ARBA00004606"/>
    </source>
</evidence>
<comment type="function">
    <text evidence="11">Catalyses the transfer of galactose onto proteins or lipids.</text>
</comment>
<dbReference type="PRINTS" id="PR02050">
    <property type="entry name" value="B14GALTRFASE"/>
</dbReference>
<dbReference type="InterPro" id="IPR029044">
    <property type="entry name" value="Nucleotide-diphossugar_trans"/>
</dbReference>
<reference evidence="15" key="1">
    <citation type="journal article" date="2015" name="Nat. Commun.">
        <title>The Lingula genome provides insights into brachiopod evolution and the origin of phosphate biomineralization.</title>
        <authorList>
            <person name="Luo Y.J."/>
            <person name="Takeuchi T."/>
            <person name="Koyanagi R."/>
            <person name="Yamada L."/>
            <person name="Kanda M."/>
            <person name="Khalturina M."/>
            <person name="Fujie M."/>
            <person name="Yamasaki S.I."/>
            <person name="Endo K."/>
            <person name="Satoh N."/>
        </authorList>
    </citation>
    <scope>NUCLEOTIDE SEQUENCE</scope>
</reference>
<evidence type="ECO:0000313" key="15">
    <source>
        <dbReference type="RefSeq" id="XP_013409688.1"/>
    </source>
</evidence>
<feature type="domain" description="Galactosyltransferase N-terminal" evidence="13">
    <location>
        <begin position="141"/>
        <end position="273"/>
    </location>
</feature>
<evidence type="ECO:0000256" key="7">
    <source>
        <dbReference type="ARBA" id="ARBA00022968"/>
    </source>
</evidence>
<dbReference type="Pfam" id="PF13733">
    <property type="entry name" value="Glyco_transf_7N"/>
    <property type="match status" value="1"/>
</dbReference>
<dbReference type="PANTHER" id="PTHR19300:SF57">
    <property type="entry name" value="BETA-1,4-N-ACETYLGALACTOSAMINYLTRANSFERASE"/>
    <property type="match status" value="1"/>
</dbReference>
<dbReference type="GO" id="GO:0008378">
    <property type="term" value="F:galactosyltransferase activity"/>
    <property type="evidence" value="ECO:0007669"/>
    <property type="project" value="TreeGrafter"/>
</dbReference>
<dbReference type="GO" id="GO:0005975">
    <property type="term" value="P:carbohydrate metabolic process"/>
    <property type="evidence" value="ECO:0007669"/>
    <property type="project" value="InterPro"/>
</dbReference>
<dbReference type="InterPro" id="IPR027995">
    <property type="entry name" value="Galactosyl_T_N"/>
</dbReference>
<reference evidence="15" key="2">
    <citation type="submission" date="2025-08" db="UniProtKB">
        <authorList>
            <consortium name="RefSeq"/>
        </authorList>
    </citation>
    <scope>IDENTIFICATION</scope>
</reference>
<name>A0A1S3JH52_LINAN</name>
<feature type="transmembrane region" description="Helical" evidence="11">
    <location>
        <begin position="34"/>
        <end position="54"/>
    </location>
</feature>
<dbReference type="OrthoDB" id="10016069at2759"/>
<feature type="domain" description="Galactosyltransferase C-terminal" evidence="12">
    <location>
        <begin position="277"/>
        <end position="353"/>
    </location>
</feature>
<evidence type="ECO:0000259" key="12">
    <source>
        <dbReference type="Pfam" id="PF02709"/>
    </source>
</evidence>
<evidence type="ECO:0000256" key="11">
    <source>
        <dbReference type="RuleBase" id="RU368121"/>
    </source>
</evidence>
<proteinExistence type="inferred from homology"/>
<dbReference type="CDD" id="cd00899">
    <property type="entry name" value="b4GalT"/>
    <property type="match status" value="1"/>
</dbReference>
<evidence type="ECO:0000259" key="13">
    <source>
        <dbReference type="Pfam" id="PF13733"/>
    </source>
</evidence>
<evidence type="ECO:0000256" key="8">
    <source>
        <dbReference type="ARBA" id="ARBA00022989"/>
    </source>
</evidence>
<accession>A0A1S3JH52</accession>
<dbReference type="GO" id="GO:0033842">
    <property type="term" value="F:N-acetyl-beta-glucosaminyl-derivative 4-beta-N-acetylgalactosaminyltransferase activity"/>
    <property type="evidence" value="ECO:0007669"/>
    <property type="project" value="TreeGrafter"/>
</dbReference>
<evidence type="ECO:0000256" key="10">
    <source>
        <dbReference type="ARBA" id="ARBA00023180"/>
    </source>
</evidence>
<dbReference type="GO" id="GO:0005794">
    <property type="term" value="C:Golgi apparatus"/>
    <property type="evidence" value="ECO:0007669"/>
    <property type="project" value="TreeGrafter"/>
</dbReference>
<keyword evidence="8 11" id="KW-1133">Transmembrane helix</keyword>
<comment type="similarity">
    <text evidence="3 11">Belongs to the glycosyltransferase 7 family.</text>
</comment>
<dbReference type="UniPathway" id="UPA00378"/>
<keyword evidence="4 11" id="KW-0328">Glycosyltransferase</keyword>
<dbReference type="GO" id="GO:0016020">
    <property type="term" value="C:membrane"/>
    <property type="evidence" value="ECO:0007669"/>
    <property type="project" value="UniProtKB-SubCell"/>
</dbReference>
<dbReference type="GeneID" id="106173193"/>
<evidence type="ECO:0000256" key="5">
    <source>
        <dbReference type="ARBA" id="ARBA00022679"/>
    </source>
</evidence>
<evidence type="ECO:0000256" key="4">
    <source>
        <dbReference type="ARBA" id="ARBA00022676"/>
    </source>
</evidence>
<dbReference type="GO" id="GO:0006688">
    <property type="term" value="P:glycosphingolipid biosynthetic process"/>
    <property type="evidence" value="ECO:0007669"/>
    <property type="project" value="TreeGrafter"/>
</dbReference>
<keyword evidence="10 11" id="KW-0325">Glycoprotein</keyword>
<dbReference type="FunCoup" id="A0A1S3JH52">
    <property type="interactions" value="975"/>
</dbReference>
<dbReference type="PANTHER" id="PTHR19300">
    <property type="entry name" value="BETA-1,4-GALACTOSYLTRANSFERASE"/>
    <property type="match status" value="1"/>
</dbReference>
<keyword evidence="14" id="KW-1185">Reference proteome</keyword>
<evidence type="ECO:0000313" key="14">
    <source>
        <dbReference type="Proteomes" id="UP000085678"/>
    </source>
</evidence>
<dbReference type="STRING" id="7574.A0A1S3JH52"/>
<dbReference type="EC" id="2.4.1.-" evidence="11"/>
<keyword evidence="5 11" id="KW-0808">Transferase</keyword>
<dbReference type="Gene3D" id="3.90.550.10">
    <property type="entry name" value="Spore Coat Polysaccharide Biosynthesis Protein SpsA, Chain A"/>
    <property type="match status" value="1"/>
</dbReference>
<dbReference type="InterPro" id="IPR003859">
    <property type="entry name" value="Galactosyl_T"/>
</dbReference>
<protein>
    <recommendedName>
        <fullName evidence="11">Beta-1,4-galactosyltransferase</fullName>
        <ecNumber evidence="11">2.4.1.-</ecNumber>
    </recommendedName>
</protein>
<dbReference type="Pfam" id="PF02709">
    <property type="entry name" value="Glyco_transf_7C"/>
    <property type="match status" value="1"/>
</dbReference>
<evidence type="ECO:0000256" key="3">
    <source>
        <dbReference type="ARBA" id="ARBA00005735"/>
    </source>
</evidence>
<dbReference type="InterPro" id="IPR027791">
    <property type="entry name" value="Galactosyl_T_C"/>
</dbReference>
<evidence type="ECO:0000256" key="6">
    <source>
        <dbReference type="ARBA" id="ARBA00022692"/>
    </source>
</evidence>
<keyword evidence="9 11" id="KW-0472">Membrane</keyword>
<evidence type="ECO:0000256" key="2">
    <source>
        <dbReference type="ARBA" id="ARBA00004922"/>
    </source>
</evidence>
<comment type="pathway">
    <text evidence="2 11">Protein modification; protein glycosylation.</text>
</comment>
<evidence type="ECO:0000256" key="9">
    <source>
        <dbReference type="ARBA" id="ARBA00023136"/>
    </source>
</evidence>